<dbReference type="Proteomes" id="UP000320333">
    <property type="component" value="Unassembled WGS sequence"/>
</dbReference>
<evidence type="ECO:0000256" key="1">
    <source>
        <dbReference type="SAM" id="MobiDB-lite"/>
    </source>
</evidence>
<dbReference type="SUPFAM" id="SSF81383">
    <property type="entry name" value="F-box domain"/>
    <property type="match status" value="1"/>
</dbReference>
<dbReference type="InterPro" id="IPR036047">
    <property type="entry name" value="F-box-like_dom_sf"/>
</dbReference>
<dbReference type="AlphaFoldDB" id="A0A507FPW3"/>
<gene>
    <name evidence="2" type="ORF">CcCBS67573_g00316</name>
</gene>
<keyword evidence="3" id="KW-1185">Reference proteome</keyword>
<feature type="compositionally biased region" description="Polar residues" evidence="1">
    <location>
        <begin position="429"/>
        <end position="450"/>
    </location>
</feature>
<proteinExistence type="predicted"/>
<feature type="region of interest" description="Disordered" evidence="1">
    <location>
        <begin position="429"/>
        <end position="456"/>
    </location>
</feature>
<comment type="caution">
    <text evidence="2">The sequence shown here is derived from an EMBL/GenBank/DDBJ whole genome shotgun (WGS) entry which is preliminary data.</text>
</comment>
<organism evidence="2 3">
    <name type="scientific">Chytriomyces confervae</name>
    <dbReference type="NCBI Taxonomy" id="246404"/>
    <lineage>
        <taxon>Eukaryota</taxon>
        <taxon>Fungi</taxon>
        <taxon>Fungi incertae sedis</taxon>
        <taxon>Chytridiomycota</taxon>
        <taxon>Chytridiomycota incertae sedis</taxon>
        <taxon>Chytridiomycetes</taxon>
        <taxon>Chytridiales</taxon>
        <taxon>Chytriomycetaceae</taxon>
        <taxon>Chytriomyces</taxon>
    </lineage>
</organism>
<reference evidence="2 3" key="1">
    <citation type="journal article" date="2019" name="Sci. Rep.">
        <title>Comparative genomics of chytrid fungi reveal insights into the obligate biotrophic and pathogenic lifestyle of Synchytrium endobioticum.</title>
        <authorList>
            <person name="van de Vossenberg B.T.L.H."/>
            <person name="Warris S."/>
            <person name="Nguyen H.D.T."/>
            <person name="van Gent-Pelzer M.P.E."/>
            <person name="Joly D.L."/>
            <person name="van de Geest H.C."/>
            <person name="Bonants P.J.M."/>
            <person name="Smith D.S."/>
            <person name="Levesque C.A."/>
            <person name="van der Lee T.A.J."/>
        </authorList>
    </citation>
    <scope>NUCLEOTIDE SEQUENCE [LARGE SCALE GENOMIC DNA]</scope>
    <source>
        <strain evidence="2 3">CBS 675.73</strain>
    </source>
</reference>
<evidence type="ECO:0008006" key="4">
    <source>
        <dbReference type="Google" id="ProtNLM"/>
    </source>
</evidence>
<name>A0A507FPW3_9FUNG</name>
<dbReference type="EMBL" id="QEAP01000004">
    <property type="protein sequence ID" value="TPX78459.1"/>
    <property type="molecule type" value="Genomic_DNA"/>
</dbReference>
<dbReference type="OrthoDB" id="2115966at2759"/>
<evidence type="ECO:0000313" key="2">
    <source>
        <dbReference type="EMBL" id="TPX78459.1"/>
    </source>
</evidence>
<accession>A0A507FPW3</accession>
<protein>
    <recommendedName>
        <fullName evidence="4">F-box domain-containing protein</fullName>
    </recommendedName>
</protein>
<evidence type="ECO:0000313" key="3">
    <source>
        <dbReference type="Proteomes" id="UP000320333"/>
    </source>
</evidence>
<sequence>MDEAETLRHQLAATLREMNEYRSLLMLPPVSSIDGDGASETVALWGIPRNEMNKGDFGDRRDGLDDGRTSRVDASLSLQANGHNEHLSSHGASPTQQHQRMFMTPSLQSLPVEMLSLIASFLRPVDILTVTHLCAFFRRHFSHVTEAVFGVSRAFDMPLQLVWPVFHFPCMASETDDDFSDGQEVDHPDPHGASPPGIYNSLVHDPLSNLHQDIPVHLLYAVHSLRKCLNKYGGSAYIKPSSLRWLHQTARLLPNILDVNIVVAAFDEFHLFESDDSNRIIKMLAKLRKRFNFHIRSLELQCYDVDEDLIADALAGLRIEQLILPDYIPIEIANALPQISGLKAIRIVAVDAEGEDVDNETPFRNIILNCPGLCQLDFWEAQPMFLQNSVLPQIFDFIKTCGYREAATIKSDSTSCPAISETLMLQSHPIQPSHPATPSMSAHTSPQYDHTPTLTSTPPLPAIREIKFTCAAGTLPLKTQQVICSYKEALEAHGWTVVELQDEGSLMWMYGLVTITEHSERNSTGAASNTNNVQTGCRSNDDGMTELYLEESFFSHMNPVVAVNDLVAQAKLDAATDERKDSGCDFTGGPSSSLPERVVLDAAVDGLACASDFSELNESHGFTSQQYSWCGGNWDAVTHTFGGGDASNQTWQDLESGSESRKNLKRRGGVDGYAAATAMNFVDDRASQLTRSDGKRSCI</sequence>